<dbReference type="AlphaFoldDB" id="A0A8B9VR03"/>
<dbReference type="Ensembl" id="ENSAZOT00000026647.1">
    <property type="protein sequence ID" value="ENSAZOP00000024826.1"/>
    <property type="gene ID" value="ENSAZOG00000015961.1"/>
</dbReference>
<dbReference type="InterPro" id="IPR000956">
    <property type="entry name" value="Stathmin_fam"/>
</dbReference>
<evidence type="ECO:0000313" key="2">
    <source>
        <dbReference type="Ensembl" id="ENSAZOP00000024826.1"/>
    </source>
</evidence>
<sequence length="182" mass="19664">ATAQPQPPAASAWGSFEENNNKTQRIGSFLLSRAKEGEAAELCGADKKGRKRRKKPSSAGVRLGVSARLPPPRWGCISGRQSDWEGPGVKATQERRPEPLSAIPKPVTLPSPSTCSVLRALRPPRRGCRARSPSPPPQPHGSMASTVSAYKEKMKELSLLSLICSCFHTQPHPNTIYQYGGT</sequence>
<dbReference type="GO" id="GO:0005737">
    <property type="term" value="C:cytoplasm"/>
    <property type="evidence" value="ECO:0007669"/>
    <property type="project" value="TreeGrafter"/>
</dbReference>
<dbReference type="GO" id="GO:0015631">
    <property type="term" value="F:tubulin binding"/>
    <property type="evidence" value="ECO:0007669"/>
    <property type="project" value="TreeGrafter"/>
</dbReference>
<evidence type="ECO:0000256" key="1">
    <source>
        <dbReference type="SAM" id="MobiDB-lite"/>
    </source>
</evidence>
<proteinExistence type="predicted"/>
<reference evidence="2" key="2">
    <citation type="submission" date="2025-09" db="UniProtKB">
        <authorList>
            <consortium name="Ensembl"/>
        </authorList>
    </citation>
    <scope>IDENTIFICATION</scope>
</reference>
<dbReference type="PANTHER" id="PTHR10104:SF17">
    <property type="entry name" value="STATHMIN-3"/>
    <property type="match status" value="1"/>
</dbReference>
<name>A0A8B9VR03_9AVES</name>
<dbReference type="GO" id="GO:0043005">
    <property type="term" value="C:neuron projection"/>
    <property type="evidence" value="ECO:0007669"/>
    <property type="project" value="TreeGrafter"/>
</dbReference>
<dbReference type="GO" id="GO:0031175">
    <property type="term" value="P:neuron projection development"/>
    <property type="evidence" value="ECO:0007669"/>
    <property type="project" value="TreeGrafter"/>
</dbReference>
<keyword evidence="3" id="KW-1185">Reference proteome</keyword>
<protein>
    <submittedName>
        <fullName evidence="2">Uncharacterized protein</fullName>
    </submittedName>
</protein>
<dbReference type="GO" id="GO:0007019">
    <property type="term" value="P:microtubule depolymerization"/>
    <property type="evidence" value="ECO:0007669"/>
    <property type="project" value="TreeGrafter"/>
</dbReference>
<dbReference type="Proteomes" id="UP000694549">
    <property type="component" value="Unplaced"/>
</dbReference>
<dbReference type="GO" id="GO:0031110">
    <property type="term" value="P:regulation of microtubule polymerization or depolymerization"/>
    <property type="evidence" value="ECO:0007669"/>
    <property type="project" value="InterPro"/>
</dbReference>
<reference evidence="2" key="1">
    <citation type="submission" date="2025-08" db="UniProtKB">
        <authorList>
            <consortium name="Ensembl"/>
        </authorList>
    </citation>
    <scope>IDENTIFICATION</scope>
</reference>
<dbReference type="PANTHER" id="PTHR10104">
    <property type="entry name" value="STATHMIN"/>
    <property type="match status" value="1"/>
</dbReference>
<organism evidence="2 3">
    <name type="scientific">Anas zonorhyncha</name>
    <name type="common">Eastern spot-billed duck</name>
    <dbReference type="NCBI Taxonomy" id="75864"/>
    <lineage>
        <taxon>Eukaryota</taxon>
        <taxon>Metazoa</taxon>
        <taxon>Chordata</taxon>
        <taxon>Craniata</taxon>
        <taxon>Vertebrata</taxon>
        <taxon>Euteleostomi</taxon>
        <taxon>Archelosauria</taxon>
        <taxon>Archosauria</taxon>
        <taxon>Dinosauria</taxon>
        <taxon>Saurischia</taxon>
        <taxon>Theropoda</taxon>
        <taxon>Coelurosauria</taxon>
        <taxon>Aves</taxon>
        <taxon>Neognathae</taxon>
        <taxon>Galloanserae</taxon>
        <taxon>Anseriformes</taxon>
        <taxon>Anatidae</taxon>
        <taxon>Anatinae</taxon>
        <taxon>Anas</taxon>
    </lineage>
</organism>
<accession>A0A8B9VR03</accession>
<evidence type="ECO:0000313" key="3">
    <source>
        <dbReference type="Proteomes" id="UP000694549"/>
    </source>
</evidence>
<feature type="region of interest" description="Disordered" evidence="1">
    <location>
        <begin position="1"/>
        <end position="21"/>
    </location>
</feature>
<feature type="region of interest" description="Disordered" evidence="1">
    <location>
        <begin position="39"/>
        <end position="148"/>
    </location>
</feature>